<proteinExistence type="predicted"/>
<name>A0A9P7Z7N0_9HELO</name>
<dbReference type="AlphaFoldDB" id="A0A9P7Z7N0"/>
<evidence type="ECO:0000313" key="3">
    <source>
        <dbReference type="Proteomes" id="UP000887226"/>
    </source>
</evidence>
<reference evidence="2" key="1">
    <citation type="journal article" date="2021" name="IMA Fungus">
        <title>Genomic characterization of three marine fungi, including Emericellopsis atlantica sp. nov. with signatures of a generalist lifestyle and marine biomass degradation.</title>
        <authorList>
            <person name="Hagestad O.C."/>
            <person name="Hou L."/>
            <person name="Andersen J.H."/>
            <person name="Hansen E.H."/>
            <person name="Altermark B."/>
            <person name="Li C."/>
            <person name="Kuhnert E."/>
            <person name="Cox R.J."/>
            <person name="Crous P.W."/>
            <person name="Spatafora J.W."/>
            <person name="Lail K."/>
            <person name="Amirebrahimi M."/>
            <person name="Lipzen A."/>
            <person name="Pangilinan J."/>
            <person name="Andreopoulos W."/>
            <person name="Hayes R.D."/>
            <person name="Ng V."/>
            <person name="Grigoriev I.V."/>
            <person name="Jackson S.A."/>
            <person name="Sutton T.D.S."/>
            <person name="Dobson A.D.W."/>
            <person name="Rama T."/>
        </authorList>
    </citation>
    <scope>NUCLEOTIDE SEQUENCE</scope>
    <source>
        <strain evidence="2">TRa3180A</strain>
    </source>
</reference>
<feature type="region of interest" description="Disordered" evidence="1">
    <location>
        <begin position="1"/>
        <end position="31"/>
    </location>
</feature>
<evidence type="ECO:0000313" key="2">
    <source>
        <dbReference type="EMBL" id="KAG9247118.1"/>
    </source>
</evidence>
<dbReference type="EMBL" id="MU253781">
    <property type="protein sequence ID" value="KAG9247118.1"/>
    <property type="molecule type" value="Genomic_DNA"/>
</dbReference>
<organism evidence="2 3">
    <name type="scientific">Calycina marina</name>
    <dbReference type="NCBI Taxonomy" id="1763456"/>
    <lineage>
        <taxon>Eukaryota</taxon>
        <taxon>Fungi</taxon>
        <taxon>Dikarya</taxon>
        <taxon>Ascomycota</taxon>
        <taxon>Pezizomycotina</taxon>
        <taxon>Leotiomycetes</taxon>
        <taxon>Helotiales</taxon>
        <taxon>Pezizellaceae</taxon>
        <taxon>Calycina</taxon>
    </lineage>
</organism>
<evidence type="ECO:0000256" key="1">
    <source>
        <dbReference type="SAM" id="MobiDB-lite"/>
    </source>
</evidence>
<feature type="compositionally biased region" description="Polar residues" evidence="1">
    <location>
        <begin position="9"/>
        <end position="31"/>
    </location>
</feature>
<dbReference type="Proteomes" id="UP000887226">
    <property type="component" value="Unassembled WGS sequence"/>
</dbReference>
<keyword evidence="3" id="KW-1185">Reference proteome</keyword>
<accession>A0A9P7Z7N0</accession>
<dbReference type="OrthoDB" id="5396520at2759"/>
<sequence length="227" mass="24749">MSIDASPDPNHQTNQHSLSNRHPSTITSSSKMSKFSLAVHSYTPPTLPPQPSDIQAATSDFKSPMLSSRSVAAATSPLLFIIALSAARPTDPLYPATHLQITYRFEGTGEIFVPNLITSKNLVEVSGETSSRDAVESSNEAVEEREGEGEDAKKLYRVEIPPADILRAKVNEGTTNDADVSVYAWRREKLLGKYAIGRIEGLGIVGLKAEPIHLLRQKNWAEKPRGS</sequence>
<protein>
    <submittedName>
        <fullName evidence="2">Uncharacterized protein</fullName>
    </submittedName>
</protein>
<feature type="region of interest" description="Disordered" evidence="1">
    <location>
        <begin position="128"/>
        <end position="150"/>
    </location>
</feature>
<gene>
    <name evidence="2" type="ORF">BJ878DRAFT_477658</name>
</gene>
<comment type="caution">
    <text evidence="2">The sequence shown here is derived from an EMBL/GenBank/DDBJ whole genome shotgun (WGS) entry which is preliminary data.</text>
</comment>